<comment type="caution">
    <text evidence="4">The sequence shown here is derived from an EMBL/GenBank/DDBJ whole genome shotgun (WGS) entry which is preliminary data.</text>
</comment>
<keyword evidence="1" id="KW-0694">RNA-binding</keyword>
<dbReference type="GO" id="GO:0003723">
    <property type="term" value="F:RNA binding"/>
    <property type="evidence" value="ECO:0007669"/>
    <property type="project" value="UniProtKB-KW"/>
</dbReference>
<proteinExistence type="inferred from homology"/>
<keyword evidence="1" id="KW-0548">Nucleotidyltransferase</keyword>
<dbReference type="EC" id="2.7.7.48" evidence="1"/>
<reference evidence="4 5" key="1">
    <citation type="journal article" date="2021" name="Sci. Rep.">
        <title>Genome sequencing of the multicellular alga Astrephomene provides insights into convergent evolution of germ-soma differentiation.</title>
        <authorList>
            <person name="Yamashita S."/>
            <person name="Yamamoto K."/>
            <person name="Matsuzaki R."/>
            <person name="Suzuki S."/>
            <person name="Yamaguchi H."/>
            <person name="Hirooka S."/>
            <person name="Minakuchi Y."/>
            <person name="Miyagishima S."/>
            <person name="Kawachi M."/>
            <person name="Toyoda A."/>
            <person name="Nozaki H."/>
        </authorList>
    </citation>
    <scope>NUCLEOTIDE SEQUENCE [LARGE SCALE GENOMIC DNA]</scope>
    <source>
        <strain evidence="4 5">NIES-4017</strain>
    </source>
</reference>
<sequence length="227" mass="24200">RRAARAPRGPPAGVPTSGGRSYTQANSSELVPLELPGFEEVLAPPAGGLGCAVKHIRVEDTRVTLEYITSRPDETNRLIMAYGTEPFATVHFDVRFGSAKEAREYVQEVLDAGVRIGGRTFQFLGHSNEQLKTRTCVLVRSESQEEVRGGRRETDGNGTASPGGCDRIAAGTIQRGSSSYSGQLHVCPIHSARPLIMPPTVPPSQLSCTGLAWGSCAMPPGTPMRSA</sequence>
<dbReference type="Pfam" id="PF05183">
    <property type="entry name" value="RdRP"/>
    <property type="match status" value="1"/>
</dbReference>
<evidence type="ECO:0000313" key="5">
    <source>
        <dbReference type="Proteomes" id="UP001054857"/>
    </source>
</evidence>
<protein>
    <recommendedName>
        <fullName evidence="1">RNA-dependent RNA polymerase</fullName>
        <ecNumber evidence="1">2.7.7.48</ecNumber>
    </recommendedName>
</protein>
<evidence type="ECO:0000259" key="3">
    <source>
        <dbReference type="Pfam" id="PF05183"/>
    </source>
</evidence>
<feature type="domain" description="RDRP core" evidence="3">
    <location>
        <begin position="66"/>
        <end position="142"/>
    </location>
</feature>
<feature type="non-terminal residue" evidence="4">
    <location>
        <position position="1"/>
    </location>
</feature>
<dbReference type="GO" id="GO:0003968">
    <property type="term" value="F:RNA-directed RNA polymerase activity"/>
    <property type="evidence" value="ECO:0007669"/>
    <property type="project" value="UniProtKB-KW"/>
</dbReference>
<comment type="function">
    <text evidence="1">Probably involved in the RNA silencing pathway and required for the generation of small interfering RNAs (siRNAs).</text>
</comment>
<dbReference type="InterPro" id="IPR057596">
    <property type="entry name" value="RDRP_core"/>
</dbReference>
<feature type="region of interest" description="Disordered" evidence="2">
    <location>
        <begin position="143"/>
        <end position="166"/>
    </location>
</feature>
<feature type="region of interest" description="Disordered" evidence="2">
    <location>
        <begin position="1"/>
        <end position="24"/>
    </location>
</feature>
<dbReference type="EMBL" id="BMAR01000001">
    <property type="protein sequence ID" value="GFR39977.1"/>
    <property type="molecule type" value="Genomic_DNA"/>
</dbReference>
<organism evidence="4 5">
    <name type="scientific">Astrephomene gubernaculifera</name>
    <dbReference type="NCBI Taxonomy" id="47775"/>
    <lineage>
        <taxon>Eukaryota</taxon>
        <taxon>Viridiplantae</taxon>
        <taxon>Chlorophyta</taxon>
        <taxon>core chlorophytes</taxon>
        <taxon>Chlorophyceae</taxon>
        <taxon>CS clade</taxon>
        <taxon>Chlamydomonadales</taxon>
        <taxon>Astrephomenaceae</taxon>
        <taxon>Astrephomene</taxon>
    </lineage>
</organism>
<comment type="similarity">
    <text evidence="1">Belongs to the RdRP family.</text>
</comment>
<evidence type="ECO:0000256" key="1">
    <source>
        <dbReference type="RuleBase" id="RU363098"/>
    </source>
</evidence>
<name>A0AAD3DFV3_9CHLO</name>
<evidence type="ECO:0000313" key="4">
    <source>
        <dbReference type="EMBL" id="GFR39977.1"/>
    </source>
</evidence>
<evidence type="ECO:0000256" key="2">
    <source>
        <dbReference type="SAM" id="MobiDB-lite"/>
    </source>
</evidence>
<keyword evidence="1" id="KW-0696">RNA-directed RNA polymerase</keyword>
<gene>
    <name evidence="4" type="ORF">Agub_g510</name>
</gene>
<feature type="compositionally biased region" description="Basic and acidic residues" evidence="2">
    <location>
        <begin position="143"/>
        <end position="155"/>
    </location>
</feature>
<keyword evidence="1" id="KW-0943">RNA-mediated gene silencing</keyword>
<keyword evidence="1" id="KW-0808">Transferase</keyword>
<dbReference type="AlphaFoldDB" id="A0AAD3DFV3"/>
<accession>A0AAD3DFV3</accession>
<comment type="catalytic activity">
    <reaction evidence="1">
        <text>RNA(n) + a ribonucleoside 5'-triphosphate = RNA(n+1) + diphosphate</text>
        <dbReference type="Rhea" id="RHEA:21248"/>
        <dbReference type="Rhea" id="RHEA-COMP:14527"/>
        <dbReference type="Rhea" id="RHEA-COMP:17342"/>
        <dbReference type="ChEBI" id="CHEBI:33019"/>
        <dbReference type="ChEBI" id="CHEBI:61557"/>
        <dbReference type="ChEBI" id="CHEBI:140395"/>
        <dbReference type="EC" id="2.7.7.48"/>
    </reaction>
</comment>
<dbReference type="Proteomes" id="UP001054857">
    <property type="component" value="Unassembled WGS sequence"/>
</dbReference>
<dbReference type="GO" id="GO:0031047">
    <property type="term" value="P:regulatory ncRNA-mediated gene silencing"/>
    <property type="evidence" value="ECO:0007669"/>
    <property type="project" value="UniProtKB-KW"/>
</dbReference>
<keyword evidence="5" id="KW-1185">Reference proteome</keyword>